<feature type="region of interest" description="Disordered" evidence="1">
    <location>
        <begin position="247"/>
        <end position="311"/>
    </location>
</feature>
<feature type="region of interest" description="Disordered" evidence="1">
    <location>
        <begin position="450"/>
        <end position="479"/>
    </location>
</feature>
<feature type="region of interest" description="Disordered" evidence="1">
    <location>
        <begin position="604"/>
        <end position="656"/>
    </location>
</feature>
<feature type="signal peptide" evidence="2">
    <location>
        <begin position="1"/>
        <end position="20"/>
    </location>
</feature>
<sequence length="656" mass="71000">MLTTQIQVLLYIGNIQLVSCSLFVPVPDIVVKSHQTLEAILPYLPLSLTAVPEQLELEQEQQQQLLQAPPSSSSSASSNSSQESQALVLSSRPTGETPLSLKSRHRLSRSTGAESGSGHQGHSHSGGSNTNRISPDSSIPATTCIKISLHPTPTFKFFTYPIPDAASSPTELIQVTGSFNAWQRTEPLARNQATAHFEIEVPMNLDSLPADNKILYKFVLDGSTWVTDPAQQVERDFAGNLNNVLVLDRSNNNNDNKHADTPDATTQQHRQQEQEQEQDQDQEQDQSSSYDEQEQHSEETEEERIARVKQEDEDDRVIRELGGGLWGTPFFAVNDPVDLPEHFVAGSDQDVDNLVAEAQVSEVPAEIADITPVEAVIVAEKTLPAEATQVHPEAPVVAEVKNEKEALVQEDEDEDDKIIRQLGGGLWGTPYFQMNDPVALPEHFVEALDADTSSQVPESASVPATSQDQDQKEEESGVETLVVKDAVPEGPEVESASLHILTTAIRPIKRGESFIVEQSPEVDVEPHSQDKVVAHGPVDPLPATPLSVAASFTPSGLTDSHTTSLASSTQPSSINGDNDNDSVVLLTGQLMATAVGDAKPTVAGASESLDTDENVEVATPRISTGTTDADTQTSTTTDKGEKRKSQLWKKIKKALN</sequence>
<feature type="compositionally biased region" description="Basic and acidic residues" evidence="1">
    <location>
        <begin position="293"/>
        <end position="310"/>
    </location>
</feature>
<feature type="domain" description="AMP-activated protein kinase glycogen-binding" evidence="3">
    <location>
        <begin position="172"/>
        <end position="249"/>
    </location>
</feature>
<evidence type="ECO:0000256" key="2">
    <source>
        <dbReference type="SAM" id="SignalP"/>
    </source>
</evidence>
<dbReference type="InterPro" id="IPR032640">
    <property type="entry name" value="AMPK1_CBM"/>
</dbReference>
<gene>
    <name evidence="4" type="ORF">BGZ99_009662</name>
</gene>
<evidence type="ECO:0000313" key="4">
    <source>
        <dbReference type="EMBL" id="KAG0312167.1"/>
    </source>
</evidence>
<proteinExistence type="predicted"/>
<dbReference type="Pfam" id="PF16561">
    <property type="entry name" value="AMPK1_CBM"/>
    <property type="match status" value="1"/>
</dbReference>
<feature type="compositionally biased region" description="Low complexity" evidence="1">
    <location>
        <begin position="60"/>
        <end position="87"/>
    </location>
</feature>
<feature type="compositionally biased region" description="Polar residues" evidence="1">
    <location>
        <begin position="451"/>
        <end position="468"/>
    </location>
</feature>
<accession>A0A9P6R8R0</accession>
<dbReference type="InterPro" id="IPR013783">
    <property type="entry name" value="Ig-like_fold"/>
</dbReference>
<feature type="compositionally biased region" description="Basic residues" evidence="1">
    <location>
        <begin position="645"/>
        <end position="656"/>
    </location>
</feature>
<protein>
    <recommendedName>
        <fullName evidence="3">AMP-activated protein kinase glycogen-binding domain-containing protein</fullName>
    </recommendedName>
</protein>
<dbReference type="Proteomes" id="UP000738325">
    <property type="component" value="Unassembled WGS sequence"/>
</dbReference>
<comment type="caution">
    <text evidence="4">The sequence shown here is derived from an EMBL/GenBank/DDBJ whole genome shotgun (WGS) entry which is preliminary data.</text>
</comment>
<keyword evidence="2" id="KW-0732">Signal</keyword>
<feature type="compositionally biased region" description="Acidic residues" evidence="1">
    <location>
        <begin position="274"/>
        <end position="284"/>
    </location>
</feature>
<feature type="compositionally biased region" description="Low complexity" evidence="1">
    <location>
        <begin position="624"/>
        <end position="637"/>
    </location>
</feature>
<organism evidence="4 5">
    <name type="scientific">Dissophora globulifera</name>
    <dbReference type="NCBI Taxonomy" id="979702"/>
    <lineage>
        <taxon>Eukaryota</taxon>
        <taxon>Fungi</taxon>
        <taxon>Fungi incertae sedis</taxon>
        <taxon>Mucoromycota</taxon>
        <taxon>Mortierellomycotina</taxon>
        <taxon>Mortierellomycetes</taxon>
        <taxon>Mortierellales</taxon>
        <taxon>Mortierellaceae</taxon>
        <taxon>Dissophora</taxon>
    </lineage>
</organism>
<dbReference type="AlphaFoldDB" id="A0A9P6R8R0"/>
<dbReference type="InterPro" id="IPR014756">
    <property type="entry name" value="Ig_E-set"/>
</dbReference>
<dbReference type="OrthoDB" id="5976022at2759"/>
<dbReference type="Gene3D" id="2.60.40.10">
    <property type="entry name" value="Immunoglobulins"/>
    <property type="match status" value="1"/>
</dbReference>
<evidence type="ECO:0000259" key="3">
    <source>
        <dbReference type="Pfam" id="PF16561"/>
    </source>
</evidence>
<feature type="region of interest" description="Disordered" evidence="1">
    <location>
        <begin position="59"/>
        <end position="137"/>
    </location>
</feature>
<evidence type="ECO:0000313" key="5">
    <source>
        <dbReference type="Proteomes" id="UP000738325"/>
    </source>
</evidence>
<feature type="region of interest" description="Disordered" evidence="1">
    <location>
        <begin position="520"/>
        <end position="539"/>
    </location>
</feature>
<feature type="region of interest" description="Disordered" evidence="1">
    <location>
        <begin position="552"/>
        <end position="579"/>
    </location>
</feature>
<keyword evidence="5" id="KW-1185">Reference proteome</keyword>
<name>A0A9P6R8R0_9FUNG</name>
<reference evidence="4" key="1">
    <citation type="journal article" date="2020" name="Fungal Divers.">
        <title>Resolving the Mortierellaceae phylogeny through synthesis of multi-gene phylogenetics and phylogenomics.</title>
        <authorList>
            <person name="Vandepol N."/>
            <person name="Liber J."/>
            <person name="Desiro A."/>
            <person name="Na H."/>
            <person name="Kennedy M."/>
            <person name="Barry K."/>
            <person name="Grigoriev I.V."/>
            <person name="Miller A.N."/>
            <person name="O'Donnell K."/>
            <person name="Stajich J.E."/>
            <person name="Bonito G."/>
        </authorList>
    </citation>
    <scope>NUCLEOTIDE SEQUENCE</scope>
    <source>
        <strain evidence="4">REB-010B</strain>
    </source>
</reference>
<dbReference type="EMBL" id="JAAAIP010000835">
    <property type="protein sequence ID" value="KAG0312167.1"/>
    <property type="molecule type" value="Genomic_DNA"/>
</dbReference>
<evidence type="ECO:0000256" key="1">
    <source>
        <dbReference type="SAM" id="MobiDB-lite"/>
    </source>
</evidence>
<dbReference type="CDD" id="cd02859">
    <property type="entry name" value="E_set_AMPKbeta_like_N"/>
    <property type="match status" value="1"/>
</dbReference>
<feature type="compositionally biased region" description="Basic and acidic residues" evidence="1">
    <location>
        <begin position="524"/>
        <end position="533"/>
    </location>
</feature>
<feature type="compositionally biased region" description="Polar residues" evidence="1">
    <location>
        <begin position="552"/>
        <end position="577"/>
    </location>
</feature>
<feature type="chain" id="PRO_5040244308" description="AMP-activated protein kinase glycogen-binding domain-containing protein" evidence="2">
    <location>
        <begin position="21"/>
        <end position="656"/>
    </location>
</feature>
<dbReference type="SUPFAM" id="SSF81296">
    <property type="entry name" value="E set domains"/>
    <property type="match status" value="1"/>
</dbReference>